<proteinExistence type="predicted"/>
<organism evidence="2 3">
    <name type="scientific">Gemmobacter lanyuensis</name>
    <dbReference type="NCBI Taxonomy" id="1054497"/>
    <lineage>
        <taxon>Bacteria</taxon>
        <taxon>Pseudomonadati</taxon>
        <taxon>Pseudomonadota</taxon>
        <taxon>Alphaproteobacteria</taxon>
        <taxon>Rhodobacterales</taxon>
        <taxon>Paracoccaceae</taxon>
        <taxon>Gemmobacter</taxon>
    </lineage>
</organism>
<dbReference type="Gene3D" id="2.20.140.10">
    <property type="entry name" value="WGR domain"/>
    <property type="match status" value="1"/>
</dbReference>
<protein>
    <submittedName>
        <fullName evidence="2">WGR domain-containing protein</fullName>
    </submittedName>
</protein>
<comment type="caution">
    <text evidence="2">The sequence shown here is derived from an EMBL/GenBank/DDBJ whole genome shotgun (WGS) entry which is preliminary data.</text>
</comment>
<dbReference type="SUPFAM" id="SSF142921">
    <property type="entry name" value="WGR domain-like"/>
    <property type="match status" value="1"/>
</dbReference>
<dbReference type="EMBL" id="BMYQ01000007">
    <property type="protein sequence ID" value="GGW34773.1"/>
    <property type="molecule type" value="Genomic_DNA"/>
</dbReference>
<dbReference type="RefSeq" id="WP_189634117.1">
    <property type="nucleotide sequence ID" value="NZ_BMYQ01000007.1"/>
</dbReference>
<dbReference type="Proteomes" id="UP000628984">
    <property type="component" value="Unassembled WGS sequence"/>
</dbReference>
<dbReference type="CDD" id="cd07996">
    <property type="entry name" value="WGR_MMR_like"/>
    <property type="match status" value="1"/>
</dbReference>
<dbReference type="PROSITE" id="PS51977">
    <property type="entry name" value="WGR"/>
    <property type="match status" value="1"/>
</dbReference>
<evidence type="ECO:0000313" key="2">
    <source>
        <dbReference type="EMBL" id="GGW34773.1"/>
    </source>
</evidence>
<dbReference type="InterPro" id="IPR008893">
    <property type="entry name" value="WGR_domain"/>
</dbReference>
<keyword evidence="3" id="KW-1185">Reference proteome</keyword>
<dbReference type="InterPro" id="IPR049809">
    <property type="entry name" value="YehF/YfeS-like_WGR"/>
</dbReference>
<evidence type="ECO:0000313" key="3">
    <source>
        <dbReference type="Proteomes" id="UP000628984"/>
    </source>
</evidence>
<name>A0A918IW15_9RHOB</name>
<reference evidence="2" key="1">
    <citation type="journal article" date="2014" name="Int. J. Syst. Evol. Microbiol.">
        <title>Complete genome sequence of Corynebacterium casei LMG S-19264T (=DSM 44701T), isolated from a smear-ripened cheese.</title>
        <authorList>
            <consortium name="US DOE Joint Genome Institute (JGI-PGF)"/>
            <person name="Walter F."/>
            <person name="Albersmeier A."/>
            <person name="Kalinowski J."/>
            <person name="Ruckert C."/>
        </authorList>
    </citation>
    <scope>NUCLEOTIDE SEQUENCE</scope>
    <source>
        <strain evidence="2">KCTC 23714</strain>
    </source>
</reference>
<dbReference type="SMART" id="SM00773">
    <property type="entry name" value="WGR"/>
    <property type="match status" value="1"/>
</dbReference>
<feature type="domain" description="WGR" evidence="1">
    <location>
        <begin position="1"/>
        <end position="76"/>
    </location>
</feature>
<accession>A0A918IW15</accession>
<gene>
    <name evidence="2" type="ORF">GCM10011452_24020</name>
</gene>
<dbReference type="InterPro" id="IPR036930">
    <property type="entry name" value="WGR_dom_sf"/>
</dbReference>
<evidence type="ECO:0000259" key="1">
    <source>
        <dbReference type="PROSITE" id="PS51977"/>
    </source>
</evidence>
<sequence>MICLLHRIDPTQNMARFYRIEVMGDLFGAVTVERCWGRIGARGQRHVASYPSRDEAEHHAERLIRTKARRGYVPAA</sequence>
<dbReference type="Pfam" id="PF05406">
    <property type="entry name" value="WGR"/>
    <property type="match status" value="1"/>
</dbReference>
<dbReference type="AlphaFoldDB" id="A0A918IW15"/>
<reference evidence="2" key="2">
    <citation type="submission" date="2020-09" db="EMBL/GenBank/DDBJ databases">
        <authorList>
            <person name="Sun Q."/>
            <person name="Kim S."/>
        </authorList>
    </citation>
    <scope>NUCLEOTIDE SEQUENCE</scope>
    <source>
        <strain evidence="2">KCTC 23714</strain>
    </source>
</reference>